<evidence type="ECO:0000313" key="2">
    <source>
        <dbReference type="Proteomes" id="UP001060085"/>
    </source>
</evidence>
<reference evidence="2" key="1">
    <citation type="journal article" date="2023" name="Nat. Plants">
        <title>Single-cell RNA sequencing provides a high-resolution roadmap for understanding the multicellular compartmentation of specialized metabolism.</title>
        <authorList>
            <person name="Sun S."/>
            <person name="Shen X."/>
            <person name="Li Y."/>
            <person name="Li Y."/>
            <person name="Wang S."/>
            <person name="Li R."/>
            <person name="Zhang H."/>
            <person name="Shen G."/>
            <person name="Guo B."/>
            <person name="Wei J."/>
            <person name="Xu J."/>
            <person name="St-Pierre B."/>
            <person name="Chen S."/>
            <person name="Sun C."/>
        </authorList>
    </citation>
    <scope>NUCLEOTIDE SEQUENCE [LARGE SCALE GENOMIC DNA]</scope>
</reference>
<gene>
    <name evidence="1" type="ORF">M9H77_16650</name>
</gene>
<organism evidence="1 2">
    <name type="scientific">Catharanthus roseus</name>
    <name type="common">Madagascar periwinkle</name>
    <name type="synonym">Vinca rosea</name>
    <dbReference type="NCBI Taxonomy" id="4058"/>
    <lineage>
        <taxon>Eukaryota</taxon>
        <taxon>Viridiplantae</taxon>
        <taxon>Streptophyta</taxon>
        <taxon>Embryophyta</taxon>
        <taxon>Tracheophyta</taxon>
        <taxon>Spermatophyta</taxon>
        <taxon>Magnoliopsida</taxon>
        <taxon>eudicotyledons</taxon>
        <taxon>Gunneridae</taxon>
        <taxon>Pentapetalae</taxon>
        <taxon>asterids</taxon>
        <taxon>lamiids</taxon>
        <taxon>Gentianales</taxon>
        <taxon>Apocynaceae</taxon>
        <taxon>Rauvolfioideae</taxon>
        <taxon>Vinceae</taxon>
        <taxon>Catharanthinae</taxon>
        <taxon>Catharanthus</taxon>
    </lineage>
</organism>
<dbReference type="Proteomes" id="UP001060085">
    <property type="component" value="Linkage Group LG04"/>
</dbReference>
<sequence length="234" mass="26316">MKNSNFNNLDSVTRVACGILLRKESWRIFYNAQKNFRKGQRAKHIVSTKRNCKPTNHHPNQKSSFSVHQAYSDYTPNNFPRNSEFLNPESSIPLKRFLSIQAQHIQAAFCHARFKVDSDILRFLPSASSPPALALIISISMTAAEVGAANRFVKSGNWAVIGGEYPLGTKLDANWINECQIRNVRVALSGPELHFLSHEVLSLNLPFRNSFLLSSNFAAKFQPSSSSFHFSSVF</sequence>
<keyword evidence="2" id="KW-1185">Reference proteome</keyword>
<comment type="caution">
    <text evidence="1">The sequence shown here is derived from an EMBL/GenBank/DDBJ whole genome shotgun (WGS) entry which is preliminary data.</text>
</comment>
<proteinExistence type="predicted"/>
<dbReference type="EMBL" id="CM044704">
    <property type="protein sequence ID" value="KAI5666797.1"/>
    <property type="molecule type" value="Genomic_DNA"/>
</dbReference>
<name>A0ACC0B2C4_CATRO</name>
<evidence type="ECO:0000313" key="1">
    <source>
        <dbReference type="EMBL" id="KAI5666797.1"/>
    </source>
</evidence>
<protein>
    <submittedName>
        <fullName evidence="1">Uncharacterized protein</fullName>
    </submittedName>
</protein>
<accession>A0ACC0B2C4</accession>